<accession>A0A183GKX7</accession>
<dbReference type="OrthoDB" id="5826335at2759"/>
<keyword evidence="2" id="KW-1185">Reference proteome</keyword>
<dbReference type="WBParaSite" id="HPBE_0002334701-mRNA-1">
    <property type="protein sequence ID" value="HPBE_0002334701-mRNA-1"/>
    <property type="gene ID" value="HPBE_0002334701"/>
</dbReference>
<evidence type="ECO:0000313" key="3">
    <source>
        <dbReference type="WBParaSite" id="HPBE_0002334701-mRNA-1"/>
    </source>
</evidence>
<evidence type="ECO:0000313" key="1">
    <source>
        <dbReference type="EMBL" id="VDP38227.1"/>
    </source>
</evidence>
<sequence length="152" mass="17042">MLGGMKVVSTNLKCDKQSDGNYLYEYSVQVYPKEEDEDLAALLRSDSHSSIGSSDYSSLNYSAFASTRATEPTRTLHSEEDCICMIEVRFVLYHHNMNGKGVFAPRLSYRLGRERVHSYPLLESDLEKTLAELCGCETEANTITIIADVTVQ</sequence>
<protein>
    <submittedName>
        <fullName evidence="3">MATH domain-containing protein</fullName>
    </submittedName>
</protein>
<accession>A0A3P8CDL2</accession>
<dbReference type="EMBL" id="UZAH01034966">
    <property type="protein sequence ID" value="VDP38227.1"/>
    <property type="molecule type" value="Genomic_DNA"/>
</dbReference>
<evidence type="ECO:0000313" key="2">
    <source>
        <dbReference type="Proteomes" id="UP000050761"/>
    </source>
</evidence>
<dbReference type="AlphaFoldDB" id="A0A183GKX7"/>
<organism evidence="2 3">
    <name type="scientific">Heligmosomoides polygyrus</name>
    <name type="common">Parasitic roundworm</name>
    <dbReference type="NCBI Taxonomy" id="6339"/>
    <lineage>
        <taxon>Eukaryota</taxon>
        <taxon>Metazoa</taxon>
        <taxon>Ecdysozoa</taxon>
        <taxon>Nematoda</taxon>
        <taxon>Chromadorea</taxon>
        <taxon>Rhabditida</taxon>
        <taxon>Rhabditina</taxon>
        <taxon>Rhabditomorpha</taxon>
        <taxon>Strongyloidea</taxon>
        <taxon>Heligmosomidae</taxon>
        <taxon>Heligmosomoides</taxon>
    </lineage>
</organism>
<dbReference type="Proteomes" id="UP000050761">
    <property type="component" value="Unassembled WGS sequence"/>
</dbReference>
<reference evidence="3" key="2">
    <citation type="submission" date="2019-09" db="UniProtKB">
        <authorList>
            <consortium name="WormBaseParasite"/>
        </authorList>
    </citation>
    <scope>IDENTIFICATION</scope>
</reference>
<gene>
    <name evidence="1" type="ORF">HPBE_LOCUS23346</name>
</gene>
<name>A0A183GKX7_HELPZ</name>
<proteinExistence type="predicted"/>
<reference evidence="1 2" key="1">
    <citation type="submission" date="2018-11" db="EMBL/GenBank/DDBJ databases">
        <authorList>
            <consortium name="Pathogen Informatics"/>
        </authorList>
    </citation>
    <scope>NUCLEOTIDE SEQUENCE [LARGE SCALE GENOMIC DNA]</scope>
</reference>